<protein>
    <submittedName>
        <fullName evidence="1">Uncharacterized protein</fullName>
    </submittedName>
</protein>
<dbReference type="Proteomes" id="UP000003604">
    <property type="component" value="Unassembled WGS sequence"/>
</dbReference>
<dbReference type="EMBL" id="ADAQ01000011">
    <property type="protein sequence ID" value="EEY72544.1"/>
    <property type="molecule type" value="Genomic_DNA"/>
</dbReference>
<proteinExistence type="predicted"/>
<comment type="caution">
    <text evidence="1">The sequence shown here is derived from an EMBL/GenBank/DDBJ whole genome shotgun (WGS) entry which is preliminary data.</text>
</comment>
<evidence type="ECO:0000313" key="1">
    <source>
        <dbReference type="EMBL" id="EEY72544.1"/>
    </source>
</evidence>
<name>D0I7C5_GRIHO</name>
<accession>D0I7C5</accession>
<keyword evidence="2" id="KW-1185">Reference proteome</keyword>
<reference evidence="1 2" key="1">
    <citation type="submission" date="2009-10" db="EMBL/GenBank/DDBJ databases">
        <authorList>
            <consortium name="Los Alamos National Laboratory (LANL)"/>
            <consortium name="National Microbial Pathogen Data Resource (NMPDR)"/>
            <person name="Saunders E.H."/>
            <person name="Munk A.C."/>
            <person name="Tapia R."/>
            <person name="Green L."/>
            <person name="Rogers Y."/>
            <person name="Detter J.C."/>
            <person name="Bruce D."/>
            <person name="Brettin T.S."/>
            <person name="Colwell R.R."/>
            <person name="Huq A."/>
            <person name="Grim C.J."/>
            <person name="Hasan N.A."/>
            <person name="Bartels D."/>
            <person name="Vonstein V."/>
        </authorList>
    </citation>
    <scope>NUCLEOTIDE SEQUENCE [LARGE SCALE GENOMIC DNA]</scope>
    <source>
        <strain evidence="1 2">CIP 101886</strain>
    </source>
</reference>
<gene>
    <name evidence="1" type="ORF">VHA_001647</name>
</gene>
<sequence>MLLGFDYLATTETPNGWPAAQQITNDGEPAGKSVWRFSLHTR</sequence>
<evidence type="ECO:0000313" key="2">
    <source>
        <dbReference type="Proteomes" id="UP000003604"/>
    </source>
</evidence>
<dbReference type="AlphaFoldDB" id="D0I7C5"/>
<organism evidence="1 2">
    <name type="scientific">Grimontia hollisae CIP 101886</name>
    <dbReference type="NCBI Taxonomy" id="675812"/>
    <lineage>
        <taxon>Bacteria</taxon>
        <taxon>Pseudomonadati</taxon>
        <taxon>Pseudomonadota</taxon>
        <taxon>Gammaproteobacteria</taxon>
        <taxon>Vibrionales</taxon>
        <taxon>Vibrionaceae</taxon>
        <taxon>Grimontia</taxon>
    </lineage>
</organism>